<comment type="caution">
    <text evidence="2">The sequence shown here is derived from an EMBL/GenBank/DDBJ whole genome shotgun (WGS) entry which is preliminary data.</text>
</comment>
<dbReference type="AlphaFoldDB" id="A0A7X2D305"/>
<feature type="region of interest" description="Disordered" evidence="1">
    <location>
        <begin position="37"/>
        <end position="65"/>
    </location>
</feature>
<protein>
    <submittedName>
        <fullName evidence="2">Uncharacterized protein</fullName>
    </submittedName>
</protein>
<dbReference type="EMBL" id="WIVE01000026">
    <property type="protein sequence ID" value="MQX36804.1"/>
    <property type="molecule type" value="Genomic_DNA"/>
</dbReference>
<proteinExistence type="predicted"/>
<evidence type="ECO:0000313" key="2">
    <source>
        <dbReference type="EMBL" id="MQX36804.1"/>
    </source>
</evidence>
<feature type="compositionally biased region" description="Low complexity" evidence="1">
    <location>
        <begin position="40"/>
        <end position="55"/>
    </location>
</feature>
<organism evidence="2 3">
    <name type="scientific">Roseospira navarrensis</name>
    <dbReference type="NCBI Taxonomy" id="140058"/>
    <lineage>
        <taxon>Bacteria</taxon>
        <taxon>Pseudomonadati</taxon>
        <taxon>Pseudomonadota</taxon>
        <taxon>Alphaproteobacteria</taxon>
        <taxon>Rhodospirillales</taxon>
        <taxon>Rhodospirillaceae</taxon>
        <taxon>Roseospira</taxon>
    </lineage>
</organism>
<evidence type="ECO:0000313" key="3">
    <source>
        <dbReference type="Proteomes" id="UP000434582"/>
    </source>
</evidence>
<dbReference type="Proteomes" id="UP000434582">
    <property type="component" value="Unassembled WGS sequence"/>
</dbReference>
<evidence type="ECO:0000256" key="1">
    <source>
        <dbReference type="SAM" id="MobiDB-lite"/>
    </source>
</evidence>
<accession>A0A7X2D305</accession>
<dbReference type="RefSeq" id="WP_153343632.1">
    <property type="nucleotide sequence ID" value="NZ_WIVE01000026.1"/>
</dbReference>
<reference evidence="2 3" key="1">
    <citation type="submission" date="2019-10" db="EMBL/GenBank/DDBJ databases">
        <title>Draft whole-genome sequence of the purple nonsulfur photosynthetic bacterium Roseospira navarrensis DSM 15114.</title>
        <authorList>
            <person name="Kyndt J.A."/>
            <person name="Meyer T.E."/>
        </authorList>
    </citation>
    <scope>NUCLEOTIDE SEQUENCE [LARGE SCALE GENOMIC DNA]</scope>
    <source>
        <strain evidence="2 3">DSM 15114</strain>
    </source>
</reference>
<gene>
    <name evidence="2" type="ORF">GHC57_09775</name>
</gene>
<name>A0A7X2D305_9PROT</name>
<keyword evidence="3" id="KW-1185">Reference proteome</keyword>
<sequence length="65" mass="6429">MLGESALGPNWRDIIVSMTGGAADPDTLIALAAKVRGQDTQAAPQTPALAPASALEAGQPSATGE</sequence>